<accession>A0A382Z4F4</accession>
<keyword evidence="5 6" id="KW-0472">Membrane</keyword>
<keyword evidence="3 6" id="KW-0812">Transmembrane</keyword>
<protein>
    <recommendedName>
        <fullName evidence="8">Permease YjgP/YjgQ family protein</fullName>
    </recommendedName>
</protein>
<evidence type="ECO:0000313" key="7">
    <source>
        <dbReference type="EMBL" id="SVD89975.1"/>
    </source>
</evidence>
<organism evidence="7">
    <name type="scientific">marine metagenome</name>
    <dbReference type="NCBI Taxonomy" id="408172"/>
    <lineage>
        <taxon>unclassified sequences</taxon>
        <taxon>metagenomes</taxon>
        <taxon>ecological metagenomes</taxon>
    </lineage>
</organism>
<evidence type="ECO:0000256" key="6">
    <source>
        <dbReference type="SAM" id="Phobius"/>
    </source>
</evidence>
<dbReference type="PANTHER" id="PTHR33529">
    <property type="entry name" value="SLR0882 PROTEIN-RELATED"/>
    <property type="match status" value="1"/>
</dbReference>
<keyword evidence="4 6" id="KW-1133">Transmembrane helix</keyword>
<dbReference type="EMBL" id="UINC01180659">
    <property type="protein sequence ID" value="SVD89975.1"/>
    <property type="molecule type" value="Genomic_DNA"/>
</dbReference>
<name>A0A382Z4F4_9ZZZZ</name>
<reference evidence="7" key="1">
    <citation type="submission" date="2018-05" db="EMBL/GenBank/DDBJ databases">
        <authorList>
            <person name="Lanie J.A."/>
            <person name="Ng W.-L."/>
            <person name="Kazmierczak K.M."/>
            <person name="Andrzejewski T.M."/>
            <person name="Davidsen T.M."/>
            <person name="Wayne K.J."/>
            <person name="Tettelin H."/>
            <person name="Glass J.I."/>
            <person name="Rusch D."/>
            <person name="Podicherti R."/>
            <person name="Tsui H.-C.T."/>
            <person name="Winkler M.E."/>
        </authorList>
    </citation>
    <scope>NUCLEOTIDE SEQUENCE</scope>
</reference>
<feature type="transmembrane region" description="Helical" evidence="6">
    <location>
        <begin position="61"/>
        <end position="79"/>
    </location>
</feature>
<gene>
    <name evidence="7" type="ORF">METZ01_LOCUS442829</name>
</gene>
<evidence type="ECO:0008006" key="8">
    <source>
        <dbReference type="Google" id="ProtNLM"/>
    </source>
</evidence>
<feature type="transmembrane region" description="Helical" evidence="6">
    <location>
        <begin position="100"/>
        <end position="122"/>
    </location>
</feature>
<dbReference type="InterPro" id="IPR005495">
    <property type="entry name" value="LptG/LptF_permease"/>
</dbReference>
<evidence type="ECO:0000256" key="3">
    <source>
        <dbReference type="ARBA" id="ARBA00022692"/>
    </source>
</evidence>
<feature type="transmembrane region" description="Helical" evidence="6">
    <location>
        <begin position="12"/>
        <end position="31"/>
    </location>
</feature>
<dbReference type="Pfam" id="PF03739">
    <property type="entry name" value="LptF_LptG"/>
    <property type="match status" value="1"/>
</dbReference>
<evidence type="ECO:0000256" key="5">
    <source>
        <dbReference type="ARBA" id="ARBA00023136"/>
    </source>
</evidence>
<dbReference type="PANTHER" id="PTHR33529:SF6">
    <property type="entry name" value="YJGP_YJGQ FAMILY PERMEASE"/>
    <property type="match status" value="1"/>
</dbReference>
<evidence type="ECO:0000256" key="4">
    <source>
        <dbReference type="ARBA" id="ARBA00022989"/>
    </source>
</evidence>
<sequence>MRNTIYRYFFKEFISLFTLILISTCVIVWIVQAVNYLDFVTEDGHAFSVYFTYSVLNIPKVIGRLIPLVFLISLLTTILQFEKNNELLVFWTSGLNKIRLVNLAFKISILITLFQLLLSLVVSPSSLNFARSILKSSSITLFSSLVKEKKFNDTVKGLTIFVEEKKPNGEMLNVFLRDDTASNAKSKTIIAKKG</sequence>
<evidence type="ECO:0000256" key="1">
    <source>
        <dbReference type="ARBA" id="ARBA00004651"/>
    </source>
</evidence>
<evidence type="ECO:0000256" key="2">
    <source>
        <dbReference type="ARBA" id="ARBA00022475"/>
    </source>
</evidence>
<keyword evidence="2" id="KW-1003">Cell membrane</keyword>
<dbReference type="AlphaFoldDB" id="A0A382Z4F4"/>
<proteinExistence type="predicted"/>
<dbReference type="GO" id="GO:0043190">
    <property type="term" value="C:ATP-binding cassette (ABC) transporter complex"/>
    <property type="evidence" value="ECO:0007669"/>
    <property type="project" value="TreeGrafter"/>
</dbReference>
<comment type="subcellular location">
    <subcellularLocation>
        <location evidence="1">Cell membrane</location>
        <topology evidence="1">Multi-pass membrane protein</topology>
    </subcellularLocation>
</comment>
<feature type="non-terminal residue" evidence="7">
    <location>
        <position position="194"/>
    </location>
</feature>
<dbReference type="GO" id="GO:0015920">
    <property type="term" value="P:lipopolysaccharide transport"/>
    <property type="evidence" value="ECO:0007669"/>
    <property type="project" value="TreeGrafter"/>
</dbReference>